<organism evidence="5 6">
    <name type="scientific">Metabacillus herbersteinensis</name>
    <dbReference type="NCBI Taxonomy" id="283816"/>
    <lineage>
        <taxon>Bacteria</taxon>
        <taxon>Bacillati</taxon>
        <taxon>Bacillota</taxon>
        <taxon>Bacilli</taxon>
        <taxon>Bacillales</taxon>
        <taxon>Bacillaceae</taxon>
        <taxon>Metabacillus</taxon>
    </lineage>
</organism>
<dbReference type="PANTHER" id="PTHR43539:SF78">
    <property type="entry name" value="FLAVIN-CONTAINING MONOOXYGENASE"/>
    <property type="match status" value="1"/>
</dbReference>
<keyword evidence="3" id="KW-0274">FAD</keyword>
<accession>A0ABV6GMW6</accession>
<reference evidence="5 6" key="1">
    <citation type="submission" date="2024-09" db="EMBL/GenBank/DDBJ databases">
        <authorList>
            <person name="Sun Q."/>
            <person name="Mori K."/>
        </authorList>
    </citation>
    <scope>NUCLEOTIDE SEQUENCE [LARGE SCALE GENOMIC DNA]</scope>
    <source>
        <strain evidence="5 6">CCM 7228</strain>
    </source>
</reference>
<dbReference type="InterPro" id="IPR000960">
    <property type="entry name" value="Flavin_mOase"/>
</dbReference>
<dbReference type="InterPro" id="IPR020946">
    <property type="entry name" value="Flavin_mOase-like"/>
</dbReference>
<dbReference type="InterPro" id="IPR050982">
    <property type="entry name" value="Auxin_biosynth/cation_transpt"/>
</dbReference>
<name>A0ABV6GMW6_9BACI</name>
<evidence type="ECO:0000313" key="6">
    <source>
        <dbReference type="Proteomes" id="UP001589854"/>
    </source>
</evidence>
<dbReference type="EMBL" id="JBHLVO010000071">
    <property type="protein sequence ID" value="MFC0275041.1"/>
    <property type="molecule type" value="Genomic_DNA"/>
</dbReference>
<comment type="caution">
    <text evidence="5">The sequence shown here is derived from an EMBL/GenBank/DDBJ whole genome shotgun (WGS) entry which is preliminary data.</text>
</comment>
<proteinExistence type="inferred from homology"/>
<dbReference type="SUPFAM" id="SSF51905">
    <property type="entry name" value="FAD/NAD(P)-binding domain"/>
    <property type="match status" value="2"/>
</dbReference>
<dbReference type="PRINTS" id="PR00368">
    <property type="entry name" value="FADPNR"/>
</dbReference>
<protein>
    <submittedName>
        <fullName evidence="5">Flavin-containing monooxygenase</fullName>
        <ecNumber evidence="5">1.14.13.-</ecNumber>
    </submittedName>
</protein>
<dbReference type="GO" id="GO:0004497">
    <property type="term" value="F:monooxygenase activity"/>
    <property type="evidence" value="ECO:0007669"/>
    <property type="project" value="UniProtKB-KW"/>
</dbReference>
<evidence type="ECO:0000256" key="2">
    <source>
        <dbReference type="ARBA" id="ARBA00022630"/>
    </source>
</evidence>
<dbReference type="PRINTS" id="PR00469">
    <property type="entry name" value="PNDRDTASEII"/>
</dbReference>
<keyword evidence="5" id="KW-0503">Monooxygenase</keyword>
<dbReference type="EC" id="1.14.13.-" evidence="5"/>
<dbReference type="Pfam" id="PF13738">
    <property type="entry name" value="Pyr_redox_3"/>
    <property type="match status" value="1"/>
</dbReference>
<dbReference type="Proteomes" id="UP001589854">
    <property type="component" value="Unassembled WGS sequence"/>
</dbReference>
<evidence type="ECO:0000256" key="3">
    <source>
        <dbReference type="ARBA" id="ARBA00022827"/>
    </source>
</evidence>
<evidence type="ECO:0000256" key="4">
    <source>
        <dbReference type="ARBA" id="ARBA00023002"/>
    </source>
</evidence>
<keyword evidence="6" id="KW-1185">Reference proteome</keyword>
<sequence length="348" mass="39026">MNNHVDVLVIGAGQAGLAIGYYLKQTNLTFELIDASVRIGDVWRNRYDSLVLFSPRKYSALPGLAMSGNQKGFPTKDELADYLESYANYFSIPVSLHTKVEKLEKMDFKFSVKTSKGEWTANKVVIATGPFQKPNIPIVKGELSKSVFQIHSSEYQRPSVLPAGNVLVIGAGNSGSQIVAELSKNRKVYISTGHEIVIIPQQILKKSIFWWLDTFGISKVPVDSKLASYLQKTEPVIGMELKKLIEGRHVQVKERTVSFQGKEATFRDGTKLKVDNIIWATGFQFDYSWIDIPGVVDQQKKPIHYRGISPINGIYFLGLPWLSRVGSAQLNGIDYDAKRLYNHLKKVN</sequence>
<keyword evidence="2" id="KW-0285">Flavoprotein</keyword>
<dbReference type="PANTHER" id="PTHR43539">
    <property type="entry name" value="FLAVIN-BINDING MONOOXYGENASE-LIKE PROTEIN (AFU_ORTHOLOGUE AFUA_4G09220)"/>
    <property type="match status" value="1"/>
</dbReference>
<evidence type="ECO:0000256" key="1">
    <source>
        <dbReference type="ARBA" id="ARBA00010139"/>
    </source>
</evidence>
<keyword evidence="4 5" id="KW-0560">Oxidoreductase</keyword>
<dbReference type="RefSeq" id="WP_378939854.1">
    <property type="nucleotide sequence ID" value="NZ_JBHLVO010000071.1"/>
</dbReference>
<gene>
    <name evidence="5" type="ORF">ACFFIX_27490</name>
</gene>
<dbReference type="Pfam" id="PF00743">
    <property type="entry name" value="FMO-like"/>
    <property type="match status" value="1"/>
</dbReference>
<evidence type="ECO:0000313" key="5">
    <source>
        <dbReference type="EMBL" id="MFC0275041.1"/>
    </source>
</evidence>
<comment type="similarity">
    <text evidence="1">Belongs to the FAD-binding monooxygenase family.</text>
</comment>
<dbReference type="InterPro" id="IPR036188">
    <property type="entry name" value="FAD/NAD-bd_sf"/>
</dbReference>
<dbReference type="Gene3D" id="3.50.50.60">
    <property type="entry name" value="FAD/NAD(P)-binding domain"/>
    <property type="match status" value="1"/>
</dbReference>
<dbReference type="PIRSF" id="PIRSF000332">
    <property type="entry name" value="FMO"/>
    <property type="match status" value="1"/>
</dbReference>